<evidence type="ECO:0000256" key="10">
    <source>
        <dbReference type="ARBA" id="ARBA00023170"/>
    </source>
</evidence>
<gene>
    <name evidence="13" type="primary">LOC111598371</name>
</gene>
<comment type="similarity">
    <text evidence="2">Belongs to the SRP receptor beta subunit family.</text>
</comment>
<evidence type="ECO:0000256" key="4">
    <source>
        <dbReference type="ARBA" id="ARBA00022692"/>
    </source>
</evidence>
<accession>A0A6J1LYY9</accession>
<evidence type="ECO:0000256" key="2">
    <source>
        <dbReference type="ARBA" id="ARBA00005619"/>
    </source>
</evidence>
<keyword evidence="10 13" id="KW-0675">Receptor</keyword>
<dbReference type="GeneID" id="111598371"/>
<evidence type="ECO:0000313" key="13">
    <source>
        <dbReference type="RefSeq" id="XP_023169347.2"/>
    </source>
</evidence>
<comment type="subcellular location">
    <subcellularLocation>
        <location evidence="1">Endoplasmic reticulum membrane</location>
        <topology evidence="1">Single-pass membrane protein</topology>
    </subcellularLocation>
</comment>
<keyword evidence="7 11" id="KW-1133">Transmembrane helix</keyword>
<evidence type="ECO:0000256" key="9">
    <source>
        <dbReference type="ARBA" id="ARBA00023136"/>
    </source>
</evidence>
<evidence type="ECO:0000256" key="5">
    <source>
        <dbReference type="ARBA" id="ARBA00022741"/>
    </source>
</evidence>
<evidence type="ECO:0000256" key="6">
    <source>
        <dbReference type="ARBA" id="ARBA00022824"/>
    </source>
</evidence>
<proteinExistence type="inferred from homology"/>
<keyword evidence="4 11" id="KW-0812">Transmembrane</keyword>
<dbReference type="PANTHER" id="PTHR11711">
    <property type="entry name" value="ADP RIBOSYLATION FACTOR-RELATED"/>
    <property type="match status" value="1"/>
</dbReference>
<keyword evidence="12" id="KW-1185">Reference proteome</keyword>
<evidence type="ECO:0000256" key="7">
    <source>
        <dbReference type="ARBA" id="ARBA00022989"/>
    </source>
</evidence>
<keyword evidence="8" id="KW-0342">GTP-binding</keyword>
<dbReference type="SMART" id="SM00177">
    <property type="entry name" value="ARF"/>
    <property type="match status" value="1"/>
</dbReference>
<dbReference type="GO" id="GO:0005789">
    <property type="term" value="C:endoplasmic reticulum membrane"/>
    <property type="evidence" value="ECO:0007669"/>
    <property type="project" value="UniProtKB-SubCell"/>
</dbReference>
<protein>
    <recommendedName>
        <fullName evidence="3">Signal recognition particle receptor subunit beta</fullName>
    </recommendedName>
</protein>
<evidence type="ECO:0000256" key="8">
    <source>
        <dbReference type="ARBA" id="ARBA00023134"/>
    </source>
</evidence>
<dbReference type="OrthoDB" id="41266at2759"/>
<name>A0A6J1LYY9_DROHY</name>
<evidence type="ECO:0000256" key="3">
    <source>
        <dbReference type="ARBA" id="ARBA00020256"/>
    </source>
</evidence>
<reference evidence="13" key="1">
    <citation type="submission" date="2025-08" db="UniProtKB">
        <authorList>
            <consortium name="RefSeq"/>
        </authorList>
    </citation>
    <scope>IDENTIFICATION</scope>
    <source>
        <strain evidence="13">15085-1641.00</strain>
        <tissue evidence="13">Whole body</tissue>
    </source>
</reference>
<keyword evidence="5" id="KW-0547">Nucleotide-binding</keyword>
<evidence type="ECO:0000256" key="1">
    <source>
        <dbReference type="ARBA" id="ARBA00004389"/>
    </source>
</evidence>
<dbReference type="SUPFAM" id="SSF52540">
    <property type="entry name" value="P-loop containing nucleoside triphosphate hydrolases"/>
    <property type="match status" value="1"/>
</dbReference>
<feature type="transmembrane region" description="Helical" evidence="11">
    <location>
        <begin position="21"/>
        <end position="41"/>
    </location>
</feature>
<dbReference type="CDD" id="cd04105">
    <property type="entry name" value="SR_beta"/>
    <property type="match status" value="1"/>
</dbReference>
<keyword evidence="6" id="KW-0256">Endoplasmic reticulum</keyword>
<organism evidence="12 13">
    <name type="scientific">Drosophila hydei</name>
    <name type="common">Fruit fly</name>
    <dbReference type="NCBI Taxonomy" id="7224"/>
    <lineage>
        <taxon>Eukaryota</taxon>
        <taxon>Metazoa</taxon>
        <taxon>Ecdysozoa</taxon>
        <taxon>Arthropoda</taxon>
        <taxon>Hexapoda</taxon>
        <taxon>Insecta</taxon>
        <taxon>Pterygota</taxon>
        <taxon>Neoptera</taxon>
        <taxon>Endopterygota</taxon>
        <taxon>Diptera</taxon>
        <taxon>Brachycera</taxon>
        <taxon>Muscomorpha</taxon>
        <taxon>Ephydroidea</taxon>
        <taxon>Drosophilidae</taxon>
        <taxon>Drosophila</taxon>
    </lineage>
</organism>
<sequence length="245" mass="27802">MDKLNENVREKKEIKLDNIDVTPILAALIIGFLVVAIFVILRRRSTGRRDFLLTGLTEAGKSAIFMQLVHNKFSETFTSIKENVGEYRSGHVAGRLVDIPGHYRVRDKCFELYKRNAKGIIFVVDSVTVQKDIRDVADTLYTILADSATQPCSVLILCNKQDLTAAKSSQVIKSLLEKELNTVRDTRSRKLQSVGDDEVNKPITLGKMGRDFEFAHITQNVQFFESSAKDKQLSDLTDWIDRMLY</sequence>
<dbReference type="Gene3D" id="3.40.50.300">
    <property type="entry name" value="P-loop containing nucleotide triphosphate hydrolases"/>
    <property type="match status" value="1"/>
</dbReference>
<dbReference type="InterPro" id="IPR019009">
    <property type="entry name" value="SRP_receptor_beta_su"/>
</dbReference>
<dbReference type="Proteomes" id="UP000504633">
    <property type="component" value="Unplaced"/>
</dbReference>
<dbReference type="RefSeq" id="XP_023169347.2">
    <property type="nucleotide sequence ID" value="XM_023313579.2"/>
</dbReference>
<dbReference type="GO" id="GO:0005525">
    <property type="term" value="F:GTP binding"/>
    <property type="evidence" value="ECO:0007669"/>
    <property type="project" value="UniProtKB-KW"/>
</dbReference>
<dbReference type="OMA" id="MNGVKVT"/>
<evidence type="ECO:0000313" key="12">
    <source>
        <dbReference type="Proteomes" id="UP000504633"/>
    </source>
</evidence>
<dbReference type="KEGG" id="dhe:111598371"/>
<evidence type="ECO:0000256" key="11">
    <source>
        <dbReference type="SAM" id="Phobius"/>
    </source>
</evidence>
<dbReference type="Pfam" id="PF09439">
    <property type="entry name" value="SRPRB"/>
    <property type="match status" value="1"/>
</dbReference>
<keyword evidence="9 11" id="KW-0472">Membrane</keyword>
<dbReference type="AlphaFoldDB" id="A0A6J1LYY9"/>
<dbReference type="InterPro" id="IPR024156">
    <property type="entry name" value="Small_GTPase_ARF"/>
</dbReference>
<dbReference type="CTD" id="47283"/>
<dbReference type="InterPro" id="IPR027417">
    <property type="entry name" value="P-loop_NTPase"/>
</dbReference>